<evidence type="ECO:0000313" key="14">
    <source>
        <dbReference type="Proteomes" id="UP000286921"/>
    </source>
</evidence>
<evidence type="ECO:0000256" key="9">
    <source>
        <dbReference type="ARBA" id="ARBA00025687"/>
    </source>
</evidence>
<name>A0A401KXC7_ASPAW</name>
<keyword evidence="4" id="KW-0677">Repeat</keyword>
<keyword evidence="8" id="KW-0539">Nucleus</keyword>
<evidence type="ECO:0000256" key="6">
    <source>
        <dbReference type="ARBA" id="ARBA00023159"/>
    </source>
</evidence>
<evidence type="ECO:0000259" key="12">
    <source>
        <dbReference type="Pfam" id="PF24883"/>
    </source>
</evidence>
<dbReference type="STRING" id="105351.A0A401KXC7"/>
<dbReference type="InterPro" id="IPR027417">
    <property type="entry name" value="P-loop_NTPase"/>
</dbReference>
<proteinExistence type="inferred from homology"/>
<keyword evidence="6" id="KW-0010">Activator</keyword>
<evidence type="ECO:0000256" key="8">
    <source>
        <dbReference type="ARBA" id="ARBA00023242"/>
    </source>
</evidence>
<accession>A0A401KXC7</accession>
<evidence type="ECO:0000256" key="1">
    <source>
        <dbReference type="ARBA" id="ARBA00004123"/>
    </source>
</evidence>
<dbReference type="Gene3D" id="1.25.40.20">
    <property type="entry name" value="Ankyrin repeat-containing domain"/>
    <property type="match status" value="1"/>
</dbReference>
<gene>
    <name evidence="13" type="ORF">AAWM_06863</name>
</gene>
<dbReference type="GO" id="GO:0006357">
    <property type="term" value="P:regulation of transcription by RNA polymerase II"/>
    <property type="evidence" value="ECO:0007669"/>
    <property type="project" value="InterPro"/>
</dbReference>
<dbReference type="InterPro" id="IPR036770">
    <property type="entry name" value="Ankyrin_rpt-contain_sf"/>
</dbReference>
<dbReference type="Proteomes" id="UP000286921">
    <property type="component" value="Unassembled WGS sequence"/>
</dbReference>
<dbReference type="Gene3D" id="3.40.50.300">
    <property type="entry name" value="P-loop containing nucleotide triphosphate hydrolases"/>
    <property type="match status" value="1"/>
</dbReference>
<feature type="domain" description="Nephrocystin 3-like N-terminal" evidence="12">
    <location>
        <begin position="1305"/>
        <end position="1461"/>
    </location>
</feature>
<evidence type="ECO:0000256" key="4">
    <source>
        <dbReference type="ARBA" id="ARBA00022737"/>
    </source>
</evidence>
<evidence type="ECO:0000313" key="13">
    <source>
        <dbReference type="EMBL" id="GCB23978.1"/>
    </source>
</evidence>
<dbReference type="EMBL" id="BDHI01000015">
    <property type="protein sequence ID" value="GCB23978.1"/>
    <property type="molecule type" value="Genomic_DNA"/>
</dbReference>
<dbReference type="InterPro" id="IPR002110">
    <property type="entry name" value="Ankyrin_rpt"/>
</dbReference>
<evidence type="ECO:0000256" key="11">
    <source>
        <dbReference type="SAM" id="MobiDB-lite"/>
    </source>
</evidence>
<dbReference type="Pfam" id="PF23397">
    <property type="entry name" value="DUF7104"/>
    <property type="match status" value="3"/>
</dbReference>
<reference evidence="13 14" key="1">
    <citation type="submission" date="2016-09" db="EMBL/GenBank/DDBJ databases">
        <title>Aspergillus awamori IFM 58123T.</title>
        <authorList>
            <person name="Kusuya Y."/>
            <person name="Shimizu M."/>
            <person name="Takahashi H."/>
            <person name="Yaguchi T."/>
        </authorList>
    </citation>
    <scope>NUCLEOTIDE SEQUENCE [LARGE SCALE GENOMIC DNA]</scope>
    <source>
        <strain evidence="13 14">IFM 58123</strain>
    </source>
</reference>
<dbReference type="SMART" id="SM00248">
    <property type="entry name" value="ANK"/>
    <property type="match status" value="4"/>
</dbReference>
<dbReference type="GO" id="GO:0016592">
    <property type="term" value="C:mediator complex"/>
    <property type="evidence" value="ECO:0007669"/>
    <property type="project" value="InterPro"/>
</dbReference>
<dbReference type="Pfam" id="PF24883">
    <property type="entry name" value="NPHP3_N"/>
    <property type="match status" value="1"/>
</dbReference>
<dbReference type="PANTHER" id="PTHR35784:SF1">
    <property type="entry name" value="MEDIATOR OF RNA POLYMERASE II TRANSCRIPTION SUBUNIT 5"/>
    <property type="match status" value="1"/>
</dbReference>
<comment type="similarity">
    <text evidence="2">Belongs to the Mediator complex subunit 5 family.</text>
</comment>
<sequence length="2473" mass="277607">MTSSEQWGTFLQQCLLHRIDAAEFKNLTRLLMQRYPIAEAQLLDVLLETRLATGIKWDPLPPLYIDCLCKMGLVRTSTMLNSLLKHSSIHDKLQSPGGSEAVQGKQKRKCYTLMTDIRVVQDAMLSVSTGTAFKTFAEALSIFASIVDWIQAVVAWHNSHLDTSHQTGGLMSSPDAVSLFESLGILLAALSGTAKGLEVLSADSHEALKIKLGQALSAYLPLCVEVSLPLRNRLDSLQKEFNLFGEPPSKALDVSMMENVNVNALQFEDSVMDGPVINSRAGLYVYINAMLVGRPLVDDSMLLNFLSNRYGGHYQVLIEELITASFDVLSNASYRNESSRTMFLFRSFLVNKLPTFIAAMLAASIVSLPLPMELCISHALSRLDPNTFPSFSQMFAMQSNTVLSDVRQEFLFACASHKLIPESSIERLLGENPMQTLPVGGPYNKDDLVSQINANPERAEQLINEIESMEGNAGAIVGAITEVMHHLCNQKETMTLKNICNSLSRRPQALDVILLFRSLKQVLQPLCALLDAWHWDEDQGESQPVYDEFGSILLLVLTFKFRYDLRPQDMGIGGSNSFVLRLLENGFCSQKLDDLSEKQNKNLGSWINALFMAEGISEETMSACSPQEFYLLVTTLFNQSLGACEAGKLDFDTLKGGFEYLLEPFLLPSLILALNWLGNHIWESESDPSIPLKALHSLISPSSISGEAKEIHRTVLNITARSLEEQLKSVRARQPDDTIKPILEALEPHLSFQRSGSTHRSELESWTAHTPGGLLASIRSTFQSLILWSTSPDMSMAPQSYTHRQFIAGIHIQGSMRVLCALIDELKLQATTSPTNATGSSDLALDIAATMICAPLADSFAVDQNTYSPHHHMDPTNTSKEVPPRNPILTPRGALYQLHESVPKICEKDPLRAEIIVRLWRRVNAALTPPSQLDMNNIIQNMQLGVGVGGPGQMDLDTSGAGGHEEESTINQMLDNAVAAGMDGSGGAGGSRHRREKHGEATEQPEPPPDRVVSDAGLDVSMPDGESFTPAKANLWEVAGEKLDEKDRQALGLETPFPITNAIENVIKTTEEKYREYKEGGLKIRKRNGGHINVRDSAKNIILHALQAHELVSKLVCYDLTGYASSAWSIVAIGLSMIKNDIERRDDIFHAAEYLAGILSYYAIIDNQYRERKVESDRGLEDALVEVYLAVLQYTAEVKRAENESKAEARVGGSIKALVQEPLKELKETVEKKEQAVSRWADLTAALDHRKQAESMLDGIDDAVERLKIIQSHTRSLQDREILDWLSTASYSDPQNNTQSRRALDTGKWFLNMPEYKEWKVTPGKICWLYGAVIQDIEEFCRSDTSRNYAYWYFQFSNDETQKMYNMIRSILRQFMPPTLPASIIKLWKEHCHRGSKPQQRRLAEILDNVLENSQGESFLILDALDECPATGDDERSSLLQFLEELVGKHQTRLHILATSRPEPDIRSRLEHYQSVDLETGLGKDVETFVRAQVAHGRLCEWGESIKNQTLERLLDIPERRFRWAELQIKRLEKSKTEEAFQKALDSIPVTLEDTYRDTLERIPPDDREAARTILIWLSFSVVPLNLKTIADVVSFRFPEDVVTTCTTSLVTVSISDDTVRLAHFSVKEFLVRNEAEGHWYQFSAISGHDLIANRTIDCLLDTTEILNKTTAMRQPLLIYAAKYWDRHLAEVGESYTNYTGLQEKVDCLFTERDIYFNWIRLVDFDFDLVWDKSFEELQSPLYSASQRGLKPTVELLLAKGANPMGSELDKRNNALLAAARGGHLEILELLLHKVDEIPLRVSERLLRIIRATESDKEKLTMILDLLWDKGALHDRSRASLKIIDGRLLERAAKNWMSGHTVMSCLLDRKERMGIKITGKLLRAVLENIHCGNKTMHLLLEKCGMDIRLTPSLVQQDVVPLNIGAMIAILNRQVKNNIKLDEDWVKAFGRGKKETMELLLQERGEEIRVTRNVLISAARFACDPQTVRLLLARREPETNIDKEIFLAAAGNNSKGSEIMDMLLDECGQDTIVDEEIIRRIAQNPSQGLAMMKMLLCRQQAGFVVTEQIICDAARYQDREMLELLVNNAGGSDLPITGKTLCSVADNHWRGRTLIEYLFDLLGRSLPVSEDALISVADAGSSTADYVLAFILERWPDIPVTDRLLEAACTLPSSMSLLLDRRRDCLPFMRMIQKLATESDVRSGWVLGMLLDRRLVEVDEWLVETVAGNSHALKVVHKRNPDFPVTSNMITEFAQDRGAMKILLDRQKNQVLITEEVVKASLLGWCSDSVIRLLLSQLGSEAVPITEDILIYAVQNNNVIGRDHNITALELFLEQGRDLNLGTVWEAIWQDPEIDPASLAQAAGTLLRYVSFDVSDQMLERLPSLPRQDYVSCRPFDDFIRSCMQHRIPLPTSEVAVELIVERASLNTIDIYFEDHPDIPITEKHIEAAKRNPREDVDKDELVSLLLSAKSRSP</sequence>
<evidence type="ECO:0000256" key="5">
    <source>
        <dbReference type="ARBA" id="ARBA00023015"/>
    </source>
</evidence>
<dbReference type="Pfam" id="PF08689">
    <property type="entry name" value="Med5"/>
    <property type="match status" value="1"/>
</dbReference>
<keyword evidence="14" id="KW-1185">Reference proteome</keyword>
<dbReference type="GO" id="GO:0003712">
    <property type="term" value="F:transcription coregulator activity"/>
    <property type="evidence" value="ECO:0007669"/>
    <property type="project" value="InterPro"/>
</dbReference>
<dbReference type="InterPro" id="IPR014801">
    <property type="entry name" value="Mediator_Med5_fun"/>
</dbReference>
<comment type="subcellular location">
    <subcellularLocation>
        <location evidence="1">Nucleus</location>
    </subcellularLocation>
</comment>
<keyword evidence="7" id="KW-0804">Transcription</keyword>
<keyword evidence="5" id="KW-0805">Transcription regulation</keyword>
<protein>
    <recommendedName>
        <fullName evidence="3">Mediator of RNA polymerase II transcription subunit 5</fullName>
    </recommendedName>
    <alternativeName>
        <fullName evidence="10">Mediator complex subunit 5</fullName>
    </alternativeName>
</protein>
<dbReference type="SUPFAM" id="SSF48403">
    <property type="entry name" value="Ankyrin repeat"/>
    <property type="match status" value="1"/>
</dbReference>
<comment type="function">
    <text evidence="9">Component of the Mediator complex, a coactivator involved in the regulated transcription of nearly all RNA polymerase II-dependent genes. Mediator functions as a bridge to convey information from gene-specific regulatory proteins to the basal RNA polymerase II transcription machinery. Mediator is recruited to promoters by direct interactions with regulatory proteins and serves as a scaffold for the assembly of a functional preinitiation complex with RNA polymerase II and the general transcription factors.</text>
</comment>
<organism evidence="13 14">
    <name type="scientific">Aspergillus awamori</name>
    <name type="common">Black koji mold</name>
    <dbReference type="NCBI Taxonomy" id="105351"/>
    <lineage>
        <taxon>Eukaryota</taxon>
        <taxon>Fungi</taxon>
        <taxon>Dikarya</taxon>
        <taxon>Ascomycota</taxon>
        <taxon>Pezizomycotina</taxon>
        <taxon>Eurotiomycetes</taxon>
        <taxon>Eurotiomycetidae</taxon>
        <taxon>Eurotiales</taxon>
        <taxon>Aspergillaceae</taxon>
        <taxon>Aspergillus</taxon>
    </lineage>
</organism>
<comment type="caution">
    <text evidence="13">The sequence shown here is derived from an EMBL/GenBank/DDBJ whole genome shotgun (WGS) entry which is preliminary data.</text>
</comment>
<feature type="region of interest" description="Disordered" evidence="11">
    <location>
        <begin position="979"/>
        <end position="1016"/>
    </location>
</feature>
<dbReference type="PANTHER" id="PTHR35784">
    <property type="entry name" value="MEDIATOR OF RNA POLYMERASE II TRANSCRIPTION SUBUNIT 5"/>
    <property type="match status" value="1"/>
</dbReference>
<evidence type="ECO:0000256" key="2">
    <source>
        <dbReference type="ARBA" id="ARBA00008782"/>
    </source>
</evidence>
<dbReference type="InterPro" id="IPR056884">
    <property type="entry name" value="NPHP3-like_N"/>
</dbReference>
<evidence type="ECO:0000256" key="7">
    <source>
        <dbReference type="ARBA" id="ARBA00023163"/>
    </source>
</evidence>
<evidence type="ECO:0000256" key="10">
    <source>
        <dbReference type="ARBA" id="ARBA00031256"/>
    </source>
</evidence>
<evidence type="ECO:0000256" key="3">
    <source>
        <dbReference type="ARBA" id="ARBA00020628"/>
    </source>
</evidence>
<dbReference type="InterPro" id="IPR055530">
    <property type="entry name" value="DUF7104"/>
</dbReference>